<name>A0A126QKD1_9BACT</name>
<dbReference type="EMBL" id="SOBK01000004">
    <property type="protein sequence ID" value="TDT89108.1"/>
    <property type="molecule type" value="Genomic_DNA"/>
</dbReference>
<evidence type="ECO:0000313" key="2">
    <source>
        <dbReference type="EMBL" id="TDT89108.1"/>
    </source>
</evidence>
<protein>
    <submittedName>
        <fullName evidence="2">Uncharacterized protein</fullName>
    </submittedName>
</protein>
<accession>A0A126QKD1</accession>
<evidence type="ECO:0000313" key="1">
    <source>
        <dbReference type="EMBL" id="AMK10493.1"/>
    </source>
</evidence>
<gene>
    <name evidence="1" type="ORF">AWY79_04855</name>
    <name evidence="2" type="ORF">EDC59_104101</name>
</gene>
<dbReference type="EMBL" id="CP014206">
    <property type="protein sequence ID" value="AMK10493.1"/>
    <property type="molecule type" value="Genomic_DNA"/>
</dbReference>
<sequence>MGAEGPNVSILQARFCPHCGATTYHRYLSRLRSRFNHSDGWACVSCAKRERELRRKAAGDGTIRTELKRLGVTNPLGDAPG</sequence>
<reference evidence="2 4" key="2">
    <citation type="submission" date="2019-03" db="EMBL/GenBank/DDBJ databases">
        <title>Genomic Encyclopedia of Type Strains, Phase IV (KMG-IV): sequencing the most valuable type-strain genomes for metagenomic binning, comparative biology and taxonomic classification.</title>
        <authorList>
            <person name="Goeker M."/>
        </authorList>
    </citation>
    <scope>NUCLEOTIDE SEQUENCE [LARGE SCALE GENOMIC DNA]</scope>
    <source>
        <strain evidence="2 4">DSM 101483</strain>
    </source>
</reference>
<dbReference type="AlphaFoldDB" id="A0A126QKD1"/>
<proteinExistence type="predicted"/>
<dbReference type="Proteomes" id="UP000295506">
    <property type="component" value="Unassembled WGS sequence"/>
</dbReference>
<evidence type="ECO:0000313" key="4">
    <source>
        <dbReference type="Proteomes" id="UP000295506"/>
    </source>
</evidence>
<reference evidence="1 3" key="1">
    <citation type="journal article" date="2016" name="Front. Microbiol.">
        <title>Genome Sequence of the Piezophilic, Mesophilic Sulfate-Reducing Bacterium Desulfovibrio indicus J2T.</title>
        <authorList>
            <person name="Cao J."/>
            <person name="Maignien L."/>
            <person name="Shao Z."/>
            <person name="Alain K."/>
            <person name="Jebbar M."/>
        </authorList>
    </citation>
    <scope>NUCLEOTIDE SEQUENCE [LARGE SCALE GENOMIC DNA]</scope>
    <source>
        <strain evidence="1 3">J2</strain>
    </source>
</reference>
<keyword evidence="3" id="KW-1185">Reference proteome</keyword>
<dbReference type="Proteomes" id="UP000055611">
    <property type="component" value="Chromosome"/>
</dbReference>
<dbReference type="KEGG" id="dej:AWY79_04855"/>
<organism evidence="2 4">
    <name type="scientific">Pseudodesulfovibrio indicus</name>
    <dbReference type="NCBI Taxonomy" id="1716143"/>
    <lineage>
        <taxon>Bacteria</taxon>
        <taxon>Pseudomonadati</taxon>
        <taxon>Thermodesulfobacteriota</taxon>
        <taxon>Desulfovibrionia</taxon>
        <taxon>Desulfovibrionales</taxon>
        <taxon>Desulfovibrionaceae</taxon>
    </lineage>
</organism>
<evidence type="ECO:0000313" key="3">
    <source>
        <dbReference type="Proteomes" id="UP000055611"/>
    </source>
</evidence>